<dbReference type="AlphaFoldDB" id="A0A137NQB2"/>
<feature type="signal peptide" evidence="2">
    <location>
        <begin position="1"/>
        <end position="24"/>
    </location>
</feature>
<keyword evidence="2" id="KW-0732">Signal</keyword>
<feature type="compositionally biased region" description="Basic and acidic residues" evidence="1">
    <location>
        <begin position="63"/>
        <end position="77"/>
    </location>
</feature>
<proteinExistence type="predicted"/>
<evidence type="ECO:0000313" key="4">
    <source>
        <dbReference type="Proteomes" id="UP000070444"/>
    </source>
</evidence>
<gene>
    <name evidence="3" type="ORF">CONCODRAFT_170065</name>
</gene>
<protein>
    <submittedName>
        <fullName evidence="3">Uncharacterized protein</fullName>
    </submittedName>
</protein>
<organism evidence="3 4">
    <name type="scientific">Conidiobolus coronatus (strain ATCC 28846 / CBS 209.66 / NRRL 28638)</name>
    <name type="common">Delacroixia coronata</name>
    <dbReference type="NCBI Taxonomy" id="796925"/>
    <lineage>
        <taxon>Eukaryota</taxon>
        <taxon>Fungi</taxon>
        <taxon>Fungi incertae sedis</taxon>
        <taxon>Zoopagomycota</taxon>
        <taxon>Entomophthoromycotina</taxon>
        <taxon>Entomophthoromycetes</taxon>
        <taxon>Entomophthorales</taxon>
        <taxon>Ancylistaceae</taxon>
        <taxon>Conidiobolus</taxon>
    </lineage>
</organism>
<reference evidence="3 4" key="1">
    <citation type="journal article" date="2015" name="Genome Biol. Evol.">
        <title>Phylogenomic analyses indicate that early fungi evolved digesting cell walls of algal ancestors of land plants.</title>
        <authorList>
            <person name="Chang Y."/>
            <person name="Wang S."/>
            <person name="Sekimoto S."/>
            <person name="Aerts A.L."/>
            <person name="Choi C."/>
            <person name="Clum A."/>
            <person name="LaButti K.M."/>
            <person name="Lindquist E.A."/>
            <person name="Yee Ngan C."/>
            <person name="Ohm R.A."/>
            <person name="Salamov A.A."/>
            <person name="Grigoriev I.V."/>
            <person name="Spatafora J.W."/>
            <person name="Berbee M.L."/>
        </authorList>
    </citation>
    <scope>NUCLEOTIDE SEQUENCE [LARGE SCALE GENOMIC DNA]</scope>
    <source>
        <strain evidence="3 4">NRRL 28638</strain>
    </source>
</reference>
<dbReference type="EMBL" id="KQ965057">
    <property type="protein sequence ID" value="KXN64937.1"/>
    <property type="molecule type" value="Genomic_DNA"/>
</dbReference>
<evidence type="ECO:0000313" key="3">
    <source>
        <dbReference type="EMBL" id="KXN64937.1"/>
    </source>
</evidence>
<dbReference type="Proteomes" id="UP000070444">
    <property type="component" value="Unassembled WGS sequence"/>
</dbReference>
<evidence type="ECO:0000256" key="1">
    <source>
        <dbReference type="SAM" id="MobiDB-lite"/>
    </source>
</evidence>
<feature type="compositionally biased region" description="Acidic residues" evidence="1">
    <location>
        <begin position="78"/>
        <end position="129"/>
    </location>
</feature>
<accession>A0A137NQB2</accession>
<keyword evidence="4" id="KW-1185">Reference proteome</keyword>
<sequence>MKHQLVSSILIACISSALIELGDQLPKDKPNRDAILLRVGDVNVLDALGPDNGAIANLLINEEAPRRDGGGKPSKGDDNDDNSNEDDDSGDNDTGNDDTNDYTEDDTPDEDTDDYKDDDDKYDNDDYEEHDNYGKGYGNMQLWRLL</sequence>
<evidence type="ECO:0000256" key="2">
    <source>
        <dbReference type="SAM" id="SignalP"/>
    </source>
</evidence>
<feature type="chain" id="PRO_5007293891" evidence="2">
    <location>
        <begin position="25"/>
        <end position="146"/>
    </location>
</feature>
<name>A0A137NQB2_CONC2</name>
<feature type="region of interest" description="Disordered" evidence="1">
    <location>
        <begin position="60"/>
        <end position="139"/>
    </location>
</feature>